<evidence type="ECO:0000313" key="3">
    <source>
        <dbReference type="Proteomes" id="UP000215224"/>
    </source>
</evidence>
<dbReference type="RefSeq" id="WP_066417730.1">
    <property type="nucleotide sequence ID" value="NZ_CP018866.1"/>
</dbReference>
<gene>
    <name evidence="2" type="ORF">BC6307_24090</name>
</gene>
<dbReference type="STRING" id="1314751.GCA_001591425_02965"/>
<organism evidence="2 3">
    <name type="scientific">Sutcliffiella cohnii</name>
    <dbReference type="NCBI Taxonomy" id="33932"/>
    <lineage>
        <taxon>Bacteria</taxon>
        <taxon>Bacillati</taxon>
        <taxon>Bacillota</taxon>
        <taxon>Bacilli</taxon>
        <taxon>Bacillales</taxon>
        <taxon>Bacillaceae</taxon>
        <taxon>Sutcliffiella</taxon>
    </lineage>
</organism>
<dbReference type="InterPro" id="IPR011528">
    <property type="entry name" value="NERD"/>
</dbReference>
<dbReference type="Pfam" id="PF08378">
    <property type="entry name" value="NERD"/>
    <property type="match status" value="1"/>
</dbReference>
<dbReference type="AlphaFoldDB" id="A0A223KXH1"/>
<evidence type="ECO:0000313" key="2">
    <source>
        <dbReference type="EMBL" id="AST94110.1"/>
    </source>
</evidence>
<proteinExistence type="predicted"/>
<reference evidence="2 3" key="1">
    <citation type="submission" date="2016-12" db="EMBL/GenBank/DDBJ databases">
        <title>The whole genome sequencing and assembly of Bacillus cohnii DSM 6307T strain.</title>
        <authorList>
            <person name="Lee Y.-J."/>
            <person name="Yi H."/>
            <person name="Bahn Y.-S."/>
            <person name="Kim J.F."/>
            <person name="Lee D.-W."/>
        </authorList>
    </citation>
    <scope>NUCLEOTIDE SEQUENCE [LARGE SCALE GENOMIC DNA]</scope>
    <source>
        <strain evidence="2 3">DSM 6307</strain>
    </source>
</reference>
<feature type="domain" description="NERD" evidence="1">
    <location>
        <begin position="41"/>
        <end position="157"/>
    </location>
</feature>
<dbReference type="Proteomes" id="UP000215224">
    <property type="component" value="Chromosome"/>
</dbReference>
<keyword evidence="3" id="KW-1185">Reference proteome</keyword>
<accession>A0A223KXH1</accession>
<evidence type="ECO:0000259" key="1">
    <source>
        <dbReference type="PROSITE" id="PS50965"/>
    </source>
</evidence>
<dbReference type="KEGG" id="bcoh:BC6307_24090"/>
<sequence>MIIEERKLPVKILTLEALLRRLPDNHHARLQIEEEYGIMMAGYKGEKAVDFYLKEIPKENYHVMTGLRIYEGESFFQMDNLIITPKYLLIIEVKNLAGILFFDHQYQQLIRTLNGVEEVFDYPIVQTNRQRKKLSNWLVENKFRPVPIETLVVISNKKAIIKSSIYLEEVIRSPSLPIRIDNLESKYKTKLFTENEMKKLKKLLLKKHVEEKLDYMTRFSMEQTDLIVGPHCPICYSLEITKQPKGWICKNECNFTLVQLLKSSLLDFRYLFSSTITNNQFRYFMRIKSKSTSNHMIRSLGLKPNGAQKNRTYHIPY</sequence>
<name>A0A223KXH1_9BACI</name>
<protein>
    <recommendedName>
        <fullName evidence="1">NERD domain-containing protein</fullName>
    </recommendedName>
</protein>
<dbReference type="EMBL" id="CP018866">
    <property type="protein sequence ID" value="AST94110.1"/>
    <property type="molecule type" value="Genomic_DNA"/>
</dbReference>
<dbReference type="PROSITE" id="PS50965">
    <property type="entry name" value="NERD"/>
    <property type="match status" value="1"/>
</dbReference>